<dbReference type="AlphaFoldDB" id="A0A365Y175"/>
<evidence type="ECO:0000256" key="5">
    <source>
        <dbReference type="ARBA" id="ARBA00023163"/>
    </source>
</evidence>
<dbReference type="SUPFAM" id="SSF88659">
    <property type="entry name" value="Sigma3 and sigma4 domains of RNA polymerase sigma factors"/>
    <property type="match status" value="1"/>
</dbReference>
<proteinExistence type="inferred from homology"/>
<dbReference type="PANTHER" id="PTHR43133:SF8">
    <property type="entry name" value="RNA POLYMERASE SIGMA FACTOR HI_1459-RELATED"/>
    <property type="match status" value="1"/>
</dbReference>
<sequence length="183" mass="21275">MKTEQQLVEQAKSDPNAFGELYDQYYSKIFNYAFRITGDYVIACDIAAETFMKAFTKINSFQWKGISVSSWFFKIATNELNQYFRSKKYTSTSLTELGAVENTSGYKHFSDETNDTISRIYMTEDFKRVQQLLQSLPPDYQKVIALKYFEEMSIKEISEIMGKKEGTIKSLISRGIDRLRQSL</sequence>
<feature type="domain" description="RNA polymerase sigma factor 70 region 4 type 2" evidence="7">
    <location>
        <begin position="128"/>
        <end position="179"/>
    </location>
</feature>
<dbReference type="GO" id="GO:0016987">
    <property type="term" value="F:sigma factor activity"/>
    <property type="evidence" value="ECO:0007669"/>
    <property type="project" value="UniProtKB-KW"/>
</dbReference>
<keyword evidence="5" id="KW-0804">Transcription</keyword>
<name>A0A365Y175_9BACT</name>
<dbReference type="Pfam" id="PF04542">
    <property type="entry name" value="Sigma70_r2"/>
    <property type="match status" value="1"/>
</dbReference>
<dbReference type="InterPro" id="IPR007627">
    <property type="entry name" value="RNA_pol_sigma70_r2"/>
</dbReference>
<dbReference type="EMBL" id="QFFJ01000001">
    <property type="protein sequence ID" value="RBL92382.1"/>
    <property type="molecule type" value="Genomic_DNA"/>
</dbReference>
<dbReference type="Proteomes" id="UP000253410">
    <property type="component" value="Unassembled WGS sequence"/>
</dbReference>
<keyword evidence="2" id="KW-0805">Transcription regulation</keyword>
<evidence type="ECO:0000256" key="2">
    <source>
        <dbReference type="ARBA" id="ARBA00023015"/>
    </source>
</evidence>
<evidence type="ECO:0008006" key="10">
    <source>
        <dbReference type="Google" id="ProtNLM"/>
    </source>
</evidence>
<keyword evidence="3" id="KW-0731">Sigma factor</keyword>
<dbReference type="OrthoDB" id="9784984at2"/>
<protein>
    <recommendedName>
        <fullName evidence="10">RNA polymerase subunit sigma-70</fullName>
    </recommendedName>
</protein>
<dbReference type="InterPro" id="IPR036388">
    <property type="entry name" value="WH-like_DNA-bd_sf"/>
</dbReference>
<reference evidence="8 9" key="1">
    <citation type="submission" date="2018-05" db="EMBL/GenBank/DDBJ databases">
        <title>Chitinophaga sp. K3CV102501T nov., isolated from isolated from a monsoon evergreen broad-leaved forest soil.</title>
        <authorList>
            <person name="Lv Y."/>
        </authorList>
    </citation>
    <scope>NUCLEOTIDE SEQUENCE [LARGE SCALE GENOMIC DNA]</scope>
    <source>
        <strain evidence="8 9">GDMCC 1.1325</strain>
    </source>
</reference>
<gene>
    <name evidence="8" type="ORF">DF182_07285</name>
</gene>
<evidence type="ECO:0000313" key="8">
    <source>
        <dbReference type="EMBL" id="RBL92382.1"/>
    </source>
</evidence>
<evidence type="ECO:0000259" key="7">
    <source>
        <dbReference type="Pfam" id="PF08281"/>
    </source>
</evidence>
<accession>A0A365Y175</accession>
<dbReference type="InterPro" id="IPR013325">
    <property type="entry name" value="RNA_pol_sigma_r2"/>
</dbReference>
<dbReference type="InterPro" id="IPR039425">
    <property type="entry name" value="RNA_pol_sigma-70-like"/>
</dbReference>
<keyword evidence="4" id="KW-0238">DNA-binding</keyword>
<dbReference type="Gene3D" id="1.10.1740.10">
    <property type="match status" value="1"/>
</dbReference>
<dbReference type="CDD" id="cd06171">
    <property type="entry name" value="Sigma70_r4"/>
    <property type="match status" value="1"/>
</dbReference>
<dbReference type="Pfam" id="PF08281">
    <property type="entry name" value="Sigma70_r4_2"/>
    <property type="match status" value="1"/>
</dbReference>
<evidence type="ECO:0000256" key="1">
    <source>
        <dbReference type="ARBA" id="ARBA00010641"/>
    </source>
</evidence>
<evidence type="ECO:0000259" key="6">
    <source>
        <dbReference type="Pfam" id="PF04542"/>
    </source>
</evidence>
<dbReference type="GO" id="GO:0006352">
    <property type="term" value="P:DNA-templated transcription initiation"/>
    <property type="evidence" value="ECO:0007669"/>
    <property type="project" value="InterPro"/>
</dbReference>
<dbReference type="GO" id="GO:0003677">
    <property type="term" value="F:DNA binding"/>
    <property type="evidence" value="ECO:0007669"/>
    <property type="project" value="UniProtKB-KW"/>
</dbReference>
<dbReference type="Gene3D" id="1.10.10.10">
    <property type="entry name" value="Winged helix-like DNA-binding domain superfamily/Winged helix DNA-binding domain"/>
    <property type="match status" value="1"/>
</dbReference>
<comment type="caution">
    <text evidence="8">The sequence shown here is derived from an EMBL/GenBank/DDBJ whole genome shotgun (WGS) entry which is preliminary data.</text>
</comment>
<evidence type="ECO:0000313" key="9">
    <source>
        <dbReference type="Proteomes" id="UP000253410"/>
    </source>
</evidence>
<comment type="similarity">
    <text evidence="1">Belongs to the sigma-70 factor family. ECF subfamily.</text>
</comment>
<dbReference type="SUPFAM" id="SSF88946">
    <property type="entry name" value="Sigma2 domain of RNA polymerase sigma factors"/>
    <property type="match status" value="1"/>
</dbReference>
<dbReference type="NCBIfam" id="TIGR02937">
    <property type="entry name" value="sigma70-ECF"/>
    <property type="match status" value="1"/>
</dbReference>
<evidence type="ECO:0000256" key="3">
    <source>
        <dbReference type="ARBA" id="ARBA00023082"/>
    </source>
</evidence>
<keyword evidence="9" id="KW-1185">Reference proteome</keyword>
<dbReference type="RefSeq" id="WP_113614983.1">
    <property type="nucleotide sequence ID" value="NZ_QFFJ01000001.1"/>
</dbReference>
<dbReference type="InterPro" id="IPR013324">
    <property type="entry name" value="RNA_pol_sigma_r3/r4-like"/>
</dbReference>
<feature type="domain" description="RNA polymerase sigma-70 region 2" evidence="6">
    <location>
        <begin position="21"/>
        <end position="88"/>
    </location>
</feature>
<dbReference type="PANTHER" id="PTHR43133">
    <property type="entry name" value="RNA POLYMERASE ECF-TYPE SIGMA FACTO"/>
    <property type="match status" value="1"/>
</dbReference>
<organism evidence="8 9">
    <name type="scientific">Chitinophaga flava</name>
    <dbReference type="NCBI Taxonomy" id="2259036"/>
    <lineage>
        <taxon>Bacteria</taxon>
        <taxon>Pseudomonadati</taxon>
        <taxon>Bacteroidota</taxon>
        <taxon>Chitinophagia</taxon>
        <taxon>Chitinophagales</taxon>
        <taxon>Chitinophagaceae</taxon>
        <taxon>Chitinophaga</taxon>
    </lineage>
</organism>
<evidence type="ECO:0000256" key="4">
    <source>
        <dbReference type="ARBA" id="ARBA00023125"/>
    </source>
</evidence>
<dbReference type="InterPro" id="IPR014284">
    <property type="entry name" value="RNA_pol_sigma-70_dom"/>
</dbReference>
<dbReference type="InterPro" id="IPR013249">
    <property type="entry name" value="RNA_pol_sigma70_r4_t2"/>
</dbReference>